<proteinExistence type="predicted"/>
<keyword evidence="1" id="KW-0175">Coiled coil</keyword>
<keyword evidence="2" id="KW-0812">Transmembrane</keyword>
<dbReference type="Proteomes" id="UP000721954">
    <property type="component" value="Unassembled WGS sequence"/>
</dbReference>
<sequence>MVFPVWRLGAVAALLCCITVVFLFNWEQQIADHFSEWLWREIDSRIPGEREMSDDFAAATSALLAAILVVAVVEIRTLYARSAEAEAQVRQTLIEDSRRRISLGREHIERLRRAGPPTSDEAVHAQWQAALDVDLDSLLTRGLFSQWLRSLRHWRLKLCSAFWFVFAFLIAGCEVAIVDWLSLPGDPQYEKLAKLIEACCYVAVLGIVVTSVVAFAHYRDVRRFVNYFDRRKNELSAVEQELRTVREEREQLLTEHWQIYAARGTGDGAREGARDGESP</sequence>
<organism evidence="3 4">
    <name type="scientific">Streptomyces smyrnaeus</name>
    <dbReference type="NCBI Taxonomy" id="1387713"/>
    <lineage>
        <taxon>Bacteria</taxon>
        <taxon>Bacillati</taxon>
        <taxon>Actinomycetota</taxon>
        <taxon>Actinomycetes</taxon>
        <taxon>Kitasatosporales</taxon>
        <taxon>Streptomycetaceae</taxon>
        <taxon>Streptomyces</taxon>
    </lineage>
</organism>
<feature type="transmembrane region" description="Helical" evidence="2">
    <location>
        <begin position="158"/>
        <end position="183"/>
    </location>
</feature>
<evidence type="ECO:0000313" key="4">
    <source>
        <dbReference type="Proteomes" id="UP000721954"/>
    </source>
</evidence>
<evidence type="ECO:0000313" key="3">
    <source>
        <dbReference type="EMBL" id="MBO8197610.1"/>
    </source>
</evidence>
<reference evidence="3 4" key="1">
    <citation type="submission" date="2021-02" db="EMBL/GenBank/DDBJ databases">
        <title>Streptomyces spirodelae sp. nov., isolated from duckweed.</title>
        <authorList>
            <person name="Saimee Y."/>
            <person name="Duangmal K."/>
        </authorList>
    </citation>
    <scope>NUCLEOTIDE SEQUENCE [LARGE SCALE GENOMIC DNA]</scope>
    <source>
        <strain evidence="3 4">DSM 42105</strain>
    </source>
</reference>
<feature type="transmembrane region" description="Helical" evidence="2">
    <location>
        <begin position="55"/>
        <end position="73"/>
    </location>
</feature>
<comment type="caution">
    <text evidence="3">The sequence shown here is derived from an EMBL/GenBank/DDBJ whole genome shotgun (WGS) entry which is preliminary data.</text>
</comment>
<dbReference type="EMBL" id="JAFFZM010000002">
    <property type="protein sequence ID" value="MBO8197610.1"/>
    <property type="molecule type" value="Genomic_DNA"/>
</dbReference>
<name>A0ABS3XQD1_9ACTN</name>
<feature type="coiled-coil region" evidence="1">
    <location>
        <begin position="228"/>
        <end position="255"/>
    </location>
</feature>
<keyword evidence="2" id="KW-0472">Membrane</keyword>
<evidence type="ECO:0000256" key="1">
    <source>
        <dbReference type="SAM" id="Coils"/>
    </source>
</evidence>
<keyword evidence="4" id="KW-1185">Reference proteome</keyword>
<accession>A0ABS3XQD1</accession>
<keyword evidence="2" id="KW-1133">Transmembrane helix</keyword>
<dbReference type="RefSeq" id="WP_209209427.1">
    <property type="nucleotide sequence ID" value="NZ_JAFFZM010000002.1"/>
</dbReference>
<feature type="transmembrane region" description="Helical" evidence="2">
    <location>
        <begin position="195"/>
        <end position="218"/>
    </location>
</feature>
<dbReference type="GeneID" id="96257892"/>
<gene>
    <name evidence="3" type="ORF">JW613_04680</name>
</gene>
<protein>
    <recommendedName>
        <fullName evidence="5">DUF4231 domain-containing protein</fullName>
    </recommendedName>
</protein>
<evidence type="ECO:0008006" key="5">
    <source>
        <dbReference type="Google" id="ProtNLM"/>
    </source>
</evidence>
<evidence type="ECO:0000256" key="2">
    <source>
        <dbReference type="SAM" id="Phobius"/>
    </source>
</evidence>